<feature type="domain" description="EamA" evidence="3">
    <location>
        <begin position="151"/>
        <end position="281"/>
    </location>
</feature>
<evidence type="ECO:0000256" key="1">
    <source>
        <dbReference type="ARBA" id="ARBA00007362"/>
    </source>
</evidence>
<keyword evidence="2" id="KW-0472">Membrane</keyword>
<evidence type="ECO:0000313" key="5">
    <source>
        <dbReference type="Proteomes" id="UP001317532"/>
    </source>
</evidence>
<proteinExistence type="inferred from homology"/>
<dbReference type="Pfam" id="PF00892">
    <property type="entry name" value="EamA"/>
    <property type="match status" value="2"/>
</dbReference>
<dbReference type="EMBL" id="AP025523">
    <property type="protein sequence ID" value="BDE05495.1"/>
    <property type="molecule type" value="Genomic_DNA"/>
</dbReference>
<feature type="transmembrane region" description="Helical" evidence="2">
    <location>
        <begin position="265"/>
        <end position="283"/>
    </location>
</feature>
<protein>
    <recommendedName>
        <fullName evidence="3">EamA domain-containing protein</fullName>
    </recommendedName>
</protein>
<keyword evidence="2" id="KW-0812">Transmembrane</keyword>
<feature type="transmembrane region" description="Helical" evidence="2">
    <location>
        <begin position="6"/>
        <end position="24"/>
    </location>
</feature>
<dbReference type="RefSeq" id="WP_317996528.1">
    <property type="nucleotide sequence ID" value="NZ_AP025523.1"/>
</dbReference>
<dbReference type="GO" id="GO:0016020">
    <property type="term" value="C:membrane"/>
    <property type="evidence" value="ECO:0007669"/>
    <property type="project" value="InterPro"/>
</dbReference>
<evidence type="ECO:0000259" key="3">
    <source>
        <dbReference type="Pfam" id="PF00892"/>
    </source>
</evidence>
<dbReference type="Gene3D" id="1.10.3730.20">
    <property type="match status" value="1"/>
</dbReference>
<keyword evidence="2" id="KW-1133">Transmembrane helix</keyword>
<feature type="transmembrane region" description="Helical" evidence="2">
    <location>
        <begin position="86"/>
        <end position="108"/>
    </location>
</feature>
<accession>A0AAN1XTT3</accession>
<dbReference type="InterPro" id="IPR037185">
    <property type="entry name" value="EmrE-like"/>
</dbReference>
<feature type="domain" description="EamA" evidence="3">
    <location>
        <begin position="3"/>
        <end position="132"/>
    </location>
</feature>
<dbReference type="AlphaFoldDB" id="A0AAN1XTT3"/>
<dbReference type="SUPFAM" id="SSF103481">
    <property type="entry name" value="Multidrug resistance efflux transporter EmrE"/>
    <property type="match status" value="2"/>
</dbReference>
<feature type="transmembrane region" description="Helical" evidence="2">
    <location>
        <begin position="152"/>
        <end position="171"/>
    </location>
</feature>
<feature type="transmembrane region" description="Helical" evidence="2">
    <location>
        <begin position="114"/>
        <end position="131"/>
    </location>
</feature>
<dbReference type="KEGG" id="vab:WPS_07710"/>
<gene>
    <name evidence="4" type="ORF">WPS_07710</name>
</gene>
<feature type="transmembrane region" description="Helical" evidence="2">
    <location>
        <begin position="177"/>
        <end position="198"/>
    </location>
</feature>
<reference evidence="4 5" key="1">
    <citation type="journal article" date="2022" name="ISME Commun">
        <title>Vulcanimicrobium alpinus gen. nov. sp. nov., the first cultivated representative of the candidate phylum 'Eremiobacterota', is a metabolically versatile aerobic anoxygenic phototroph.</title>
        <authorList>
            <person name="Yabe S."/>
            <person name="Muto K."/>
            <person name="Abe K."/>
            <person name="Yokota A."/>
            <person name="Staudigel H."/>
            <person name="Tebo B.M."/>
        </authorList>
    </citation>
    <scope>NUCLEOTIDE SEQUENCE [LARGE SCALE GENOMIC DNA]</scope>
    <source>
        <strain evidence="4 5">WC8-2</strain>
    </source>
</reference>
<comment type="similarity">
    <text evidence="1">Belongs to the EamA transporter family.</text>
</comment>
<evidence type="ECO:0000313" key="4">
    <source>
        <dbReference type="EMBL" id="BDE05495.1"/>
    </source>
</evidence>
<feature type="transmembrane region" description="Helical" evidence="2">
    <location>
        <begin position="31"/>
        <end position="55"/>
    </location>
</feature>
<keyword evidence="5" id="KW-1185">Reference proteome</keyword>
<sequence>MAAVSLALVCALVYGAADFFGGLATRRDSAVAVVVWAQAVGLVVLLVALPFLGVSAHASDLWWGVACGLAGGGAIMLLYRGLAIGTMGVVSPITAVLAAAVPVAFAIARGERPAPLAVAGIVCALVAVIFVSASDTGEARRAAHSRALPPGVAEALGAGIAFGFLFIGLAQTRSDAGLVPVLMMRVTSMTLVSLGALLTRRSLRVGAANLRTVALAGALDMGANVAYVLASHLGALSIVAVISSLYPAGTVALAVFILHERLLRAQWVGVLLAFAGVLCISLAR</sequence>
<dbReference type="InterPro" id="IPR000620">
    <property type="entry name" value="EamA_dom"/>
</dbReference>
<feature type="transmembrane region" description="Helical" evidence="2">
    <location>
        <begin position="61"/>
        <end position="79"/>
    </location>
</feature>
<feature type="transmembrane region" description="Helical" evidence="2">
    <location>
        <begin position="210"/>
        <end position="230"/>
    </location>
</feature>
<organism evidence="4 5">
    <name type="scientific">Vulcanimicrobium alpinum</name>
    <dbReference type="NCBI Taxonomy" id="3016050"/>
    <lineage>
        <taxon>Bacteria</taxon>
        <taxon>Bacillati</taxon>
        <taxon>Vulcanimicrobiota</taxon>
        <taxon>Vulcanimicrobiia</taxon>
        <taxon>Vulcanimicrobiales</taxon>
        <taxon>Vulcanimicrobiaceae</taxon>
        <taxon>Vulcanimicrobium</taxon>
    </lineage>
</organism>
<name>A0AAN1XTT3_UNVUL</name>
<evidence type="ECO:0000256" key="2">
    <source>
        <dbReference type="SAM" id="Phobius"/>
    </source>
</evidence>
<dbReference type="Proteomes" id="UP001317532">
    <property type="component" value="Chromosome"/>
</dbReference>
<feature type="transmembrane region" description="Helical" evidence="2">
    <location>
        <begin position="236"/>
        <end position="258"/>
    </location>
</feature>